<keyword evidence="1" id="KW-0472">Membrane</keyword>
<keyword evidence="3" id="KW-1185">Reference proteome</keyword>
<gene>
    <name evidence="2" type="ORF">Dsi01nite_068790</name>
</gene>
<dbReference type="Proteomes" id="UP000660611">
    <property type="component" value="Unassembled WGS sequence"/>
</dbReference>
<proteinExistence type="predicted"/>
<keyword evidence="1" id="KW-1133">Transmembrane helix</keyword>
<reference evidence="2" key="1">
    <citation type="submission" date="2021-01" db="EMBL/GenBank/DDBJ databases">
        <title>Whole genome shotgun sequence of Dactylosporangium siamense NBRC 106093.</title>
        <authorList>
            <person name="Komaki H."/>
            <person name="Tamura T."/>
        </authorList>
    </citation>
    <scope>NUCLEOTIDE SEQUENCE</scope>
    <source>
        <strain evidence="2">NBRC 106093</strain>
    </source>
</reference>
<evidence type="ECO:0000256" key="1">
    <source>
        <dbReference type="SAM" id="Phobius"/>
    </source>
</evidence>
<comment type="caution">
    <text evidence="2">The sequence shown here is derived from an EMBL/GenBank/DDBJ whole genome shotgun (WGS) entry which is preliminary data.</text>
</comment>
<dbReference type="AlphaFoldDB" id="A0A919UFN5"/>
<evidence type="ECO:0000313" key="2">
    <source>
        <dbReference type="EMBL" id="GIG48838.1"/>
    </source>
</evidence>
<evidence type="ECO:0000313" key="3">
    <source>
        <dbReference type="Proteomes" id="UP000660611"/>
    </source>
</evidence>
<organism evidence="2 3">
    <name type="scientific">Dactylosporangium siamense</name>
    <dbReference type="NCBI Taxonomy" id="685454"/>
    <lineage>
        <taxon>Bacteria</taxon>
        <taxon>Bacillati</taxon>
        <taxon>Actinomycetota</taxon>
        <taxon>Actinomycetes</taxon>
        <taxon>Micromonosporales</taxon>
        <taxon>Micromonosporaceae</taxon>
        <taxon>Dactylosporangium</taxon>
    </lineage>
</organism>
<protein>
    <submittedName>
        <fullName evidence="2">Uncharacterized protein</fullName>
    </submittedName>
</protein>
<sequence>MTWAEVGEPADGPVTVQVVAADAGAAAIVMAVPIMAVTSTARSNKGLRWRINVLRGLAEPADGVGPAHVAAL</sequence>
<accession>A0A919UFN5</accession>
<dbReference type="EMBL" id="BONQ01000109">
    <property type="protein sequence ID" value="GIG48838.1"/>
    <property type="molecule type" value="Genomic_DNA"/>
</dbReference>
<feature type="transmembrane region" description="Helical" evidence="1">
    <location>
        <begin position="20"/>
        <end position="41"/>
    </location>
</feature>
<keyword evidence="1" id="KW-0812">Transmembrane</keyword>
<name>A0A919UFN5_9ACTN</name>